<keyword evidence="14" id="KW-0289">Folate biosynthesis</keyword>
<evidence type="ECO:0000256" key="3">
    <source>
        <dbReference type="ARBA" id="ARBA00004799"/>
    </source>
</evidence>
<comment type="function">
    <text evidence="2">Functions in two distinct reactions of the de novo folate biosynthetic pathway. Catalyzes the addition of a glutamate residue to dihydropteroate (7,8-dihydropteroate or H2Pte) to form dihydrofolate (7,8-dihydrofolate monoglutamate or H2Pte-Glu). Also catalyzes successive additions of L-glutamate to tetrahydrofolate or 10-formyltetrahydrofolate or 5,10-methylenetetrahydrofolate, leading to folylpolyglutamate derivatives.</text>
</comment>
<dbReference type="Gene3D" id="3.40.1190.10">
    <property type="entry name" value="Mur-like, catalytic domain"/>
    <property type="match status" value="1"/>
</dbReference>
<dbReference type="Pfam" id="PF08245">
    <property type="entry name" value="Mur_ligase_M"/>
    <property type="match status" value="1"/>
</dbReference>
<evidence type="ECO:0000256" key="13">
    <source>
        <dbReference type="ARBA" id="ARBA00022842"/>
    </source>
</evidence>
<dbReference type="GO" id="GO:0008841">
    <property type="term" value="F:dihydrofolate synthase activity"/>
    <property type="evidence" value="ECO:0007669"/>
    <property type="project" value="UniProtKB-EC"/>
</dbReference>
<dbReference type="Gene3D" id="3.90.190.20">
    <property type="entry name" value="Mur ligase, C-terminal domain"/>
    <property type="match status" value="1"/>
</dbReference>
<dbReference type="GO" id="GO:0004326">
    <property type="term" value="F:tetrahydrofolylpolyglutamate synthase activity"/>
    <property type="evidence" value="ECO:0007669"/>
    <property type="project" value="UniProtKB-EC"/>
</dbReference>
<feature type="domain" description="Mur ligase central" evidence="24">
    <location>
        <begin position="54"/>
        <end position="289"/>
    </location>
</feature>
<evidence type="ECO:0000256" key="9">
    <source>
        <dbReference type="ARBA" id="ARBA00022598"/>
    </source>
</evidence>
<evidence type="ECO:0000256" key="12">
    <source>
        <dbReference type="ARBA" id="ARBA00022840"/>
    </source>
</evidence>
<evidence type="ECO:0000256" key="21">
    <source>
        <dbReference type="ARBA" id="ARBA00049161"/>
    </source>
</evidence>
<dbReference type="SUPFAM" id="SSF53623">
    <property type="entry name" value="MurD-like peptide ligases, catalytic domain"/>
    <property type="match status" value="1"/>
</dbReference>
<dbReference type="Pfam" id="PF02875">
    <property type="entry name" value="Mur_ligase_C"/>
    <property type="match status" value="1"/>
</dbReference>
<evidence type="ECO:0000256" key="6">
    <source>
        <dbReference type="ARBA" id="ARBA00013023"/>
    </source>
</evidence>
<dbReference type="EC" id="6.3.2.17" evidence="7"/>
<evidence type="ECO:0000256" key="20">
    <source>
        <dbReference type="ARBA" id="ARBA00049035"/>
    </source>
</evidence>
<evidence type="ECO:0000313" key="25">
    <source>
        <dbReference type="EMBL" id="QEH37784.1"/>
    </source>
</evidence>
<name>A0A5B9WBY9_9BACT</name>
<evidence type="ECO:0000256" key="14">
    <source>
        <dbReference type="ARBA" id="ARBA00022909"/>
    </source>
</evidence>
<evidence type="ECO:0000256" key="5">
    <source>
        <dbReference type="ARBA" id="ARBA00008276"/>
    </source>
</evidence>
<keyword evidence="26" id="KW-1185">Reference proteome</keyword>
<dbReference type="InterPro" id="IPR013221">
    <property type="entry name" value="Mur_ligase_cen"/>
</dbReference>
<comment type="catalytic activity">
    <reaction evidence="21">
        <text>7,8-dihydropteroate + L-glutamate + ATP = 7,8-dihydrofolate + ADP + phosphate + H(+)</text>
        <dbReference type="Rhea" id="RHEA:23584"/>
        <dbReference type="ChEBI" id="CHEBI:15378"/>
        <dbReference type="ChEBI" id="CHEBI:17839"/>
        <dbReference type="ChEBI" id="CHEBI:29985"/>
        <dbReference type="ChEBI" id="CHEBI:30616"/>
        <dbReference type="ChEBI" id="CHEBI:43474"/>
        <dbReference type="ChEBI" id="CHEBI:57451"/>
        <dbReference type="ChEBI" id="CHEBI:456216"/>
        <dbReference type="EC" id="6.3.2.12"/>
    </reaction>
</comment>
<dbReference type="InterPro" id="IPR001645">
    <property type="entry name" value="Folylpolyglutamate_synth"/>
</dbReference>
<dbReference type="InterPro" id="IPR036565">
    <property type="entry name" value="Mur-like_cat_sf"/>
</dbReference>
<evidence type="ECO:0000256" key="18">
    <source>
        <dbReference type="ARBA" id="ARBA00047493"/>
    </source>
</evidence>
<accession>A0A5B9WBY9</accession>
<comment type="catalytic activity">
    <reaction evidence="19">
        <text>10-formyltetrahydrofolyl-(gamma-L-Glu)(n) + L-glutamate + ATP = 10-formyltetrahydrofolyl-(gamma-L-Glu)(n+1) + ADP + phosphate + H(+)</text>
        <dbReference type="Rhea" id="RHEA:51904"/>
        <dbReference type="Rhea" id="RHEA-COMP:13088"/>
        <dbReference type="Rhea" id="RHEA-COMP:14300"/>
        <dbReference type="ChEBI" id="CHEBI:15378"/>
        <dbReference type="ChEBI" id="CHEBI:29985"/>
        <dbReference type="ChEBI" id="CHEBI:30616"/>
        <dbReference type="ChEBI" id="CHEBI:43474"/>
        <dbReference type="ChEBI" id="CHEBI:134413"/>
        <dbReference type="ChEBI" id="CHEBI:456216"/>
        <dbReference type="EC" id="6.3.2.17"/>
    </reaction>
</comment>
<sequence length="464" mass="49762">MLDAYQDRLDYLYGRLNYETAGMPGLPSELRIGRMRRLLRVLGDPHSGLRIVHVAGTKGKGSTAAMLASALSAGGRRTALYCSPHLHRLEERYQIDGRPITAAELCGLVDEVRAAVERLEAEDPLLRSAGATFFEITTAMGLLHFARAGTDVVVLEVGMGGRLDSTNVVRPVLSVITSIAFDHTRQLGNTLGAIATEKAGILKRSRPAVSGVLPDEPREAIRRVAAARRCPLRELGVDFTFHADPPRGPLVRPTPGSVSVRTWRTDWGAMDLPLLGLHQAHNAAVAMAALDVLAEREPGLSIGPADVSRGFASLRWPARVEVLGEAPWLVVDGAHNVASAEALARTLAENFPDVPRALVFGTTRDKDLRGQLRALLPLFPSVVATRYRENPRAVPPEDVAEAVFELSGRAAEVVDDPPEAIERARGRAGVGGLVCITGSLFLAAEARAAILGLEGIQPRAPSPR</sequence>
<reference evidence="25 26" key="1">
    <citation type="submission" date="2019-08" db="EMBL/GenBank/DDBJ databases">
        <title>Deep-cultivation of Planctomycetes and their phenomic and genomic characterization uncovers novel biology.</title>
        <authorList>
            <person name="Wiegand S."/>
            <person name="Jogler M."/>
            <person name="Boedeker C."/>
            <person name="Pinto D."/>
            <person name="Vollmers J."/>
            <person name="Rivas-Marin E."/>
            <person name="Kohn T."/>
            <person name="Peeters S.H."/>
            <person name="Heuer A."/>
            <person name="Rast P."/>
            <person name="Oberbeckmann S."/>
            <person name="Bunk B."/>
            <person name="Jeske O."/>
            <person name="Meyerdierks A."/>
            <person name="Storesund J.E."/>
            <person name="Kallscheuer N."/>
            <person name="Luecker S."/>
            <person name="Lage O.M."/>
            <person name="Pohl T."/>
            <person name="Merkel B.J."/>
            <person name="Hornburger P."/>
            <person name="Mueller R.-W."/>
            <person name="Bruemmer F."/>
            <person name="Labrenz M."/>
            <person name="Spormann A.M."/>
            <person name="Op den Camp H."/>
            <person name="Overmann J."/>
            <person name="Amann R."/>
            <person name="Jetten M.S.M."/>
            <person name="Mascher T."/>
            <person name="Medema M.H."/>
            <person name="Devos D.P."/>
            <person name="Kaster A.-K."/>
            <person name="Ovreas L."/>
            <person name="Rohde M."/>
            <person name="Galperin M.Y."/>
            <person name="Jogler C."/>
        </authorList>
    </citation>
    <scope>NUCLEOTIDE SEQUENCE [LARGE SCALE GENOMIC DNA]</scope>
    <source>
        <strain evidence="25 26">OJF2</strain>
    </source>
</reference>
<dbReference type="KEGG" id="agv:OJF2_63750"/>
<keyword evidence="10" id="KW-0479">Metal-binding</keyword>
<evidence type="ECO:0000259" key="24">
    <source>
        <dbReference type="Pfam" id="PF08245"/>
    </source>
</evidence>
<dbReference type="RefSeq" id="WP_148597300.1">
    <property type="nucleotide sequence ID" value="NZ_CP042997.1"/>
</dbReference>
<feature type="domain" description="Mur ligase C-terminal" evidence="23">
    <location>
        <begin position="319"/>
        <end position="439"/>
    </location>
</feature>
<gene>
    <name evidence="25" type="ORF">OJF2_63750</name>
</gene>
<evidence type="ECO:0000256" key="22">
    <source>
        <dbReference type="PIRNR" id="PIRNR001563"/>
    </source>
</evidence>
<evidence type="ECO:0000256" key="8">
    <source>
        <dbReference type="ARBA" id="ARBA00019357"/>
    </source>
</evidence>
<dbReference type="InterPro" id="IPR018109">
    <property type="entry name" value="Folylpolyglutamate_synth_CS"/>
</dbReference>
<dbReference type="EMBL" id="CP042997">
    <property type="protein sequence ID" value="QEH37784.1"/>
    <property type="molecule type" value="Genomic_DNA"/>
</dbReference>
<evidence type="ECO:0000256" key="10">
    <source>
        <dbReference type="ARBA" id="ARBA00022723"/>
    </source>
</evidence>
<protein>
    <recommendedName>
        <fullName evidence="8">Dihydrofolate synthase/folylpolyglutamate synthase</fullName>
        <ecNumber evidence="6">6.3.2.12</ecNumber>
        <ecNumber evidence="7">6.3.2.17</ecNumber>
    </recommendedName>
    <alternativeName>
        <fullName evidence="17">Folylpoly-gamma-glutamate synthetase-dihydrofolate synthetase</fullName>
    </alternativeName>
    <alternativeName>
        <fullName evidence="15">Folylpolyglutamate synthetase</fullName>
    </alternativeName>
    <alternativeName>
        <fullName evidence="16">Tetrahydrofolylpolyglutamate synthase</fullName>
    </alternativeName>
</protein>
<keyword evidence="9 22" id="KW-0436">Ligase</keyword>
<keyword evidence="13" id="KW-0460">Magnesium</keyword>
<evidence type="ECO:0000256" key="2">
    <source>
        <dbReference type="ARBA" id="ARBA00002714"/>
    </source>
</evidence>
<dbReference type="SUPFAM" id="SSF53244">
    <property type="entry name" value="MurD-like peptide ligases, peptide-binding domain"/>
    <property type="match status" value="1"/>
</dbReference>
<dbReference type="InterPro" id="IPR004101">
    <property type="entry name" value="Mur_ligase_C"/>
</dbReference>
<dbReference type="AlphaFoldDB" id="A0A5B9WBY9"/>
<dbReference type="GO" id="GO:0046872">
    <property type="term" value="F:metal ion binding"/>
    <property type="evidence" value="ECO:0007669"/>
    <property type="project" value="UniProtKB-KW"/>
</dbReference>
<dbReference type="EC" id="6.3.2.12" evidence="6"/>
<evidence type="ECO:0000256" key="17">
    <source>
        <dbReference type="ARBA" id="ARBA00032510"/>
    </source>
</evidence>
<comment type="pathway">
    <text evidence="3">Cofactor biosynthesis; tetrahydrofolate biosynthesis; 7,8-dihydrofolate from 2-amino-4-hydroxy-6-hydroxymethyl-7,8-dihydropteridine diphosphate and 4-aminobenzoate: step 2/2.</text>
</comment>
<evidence type="ECO:0000256" key="4">
    <source>
        <dbReference type="ARBA" id="ARBA00005150"/>
    </source>
</evidence>
<dbReference type="PANTHER" id="PTHR11136:SF0">
    <property type="entry name" value="DIHYDROFOLATE SYNTHETASE-RELATED"/>
    <property type="match status" value="1"/>
</dbReference>
<evidence type="ECO:0000256" key="7">
    <source>
        <dbReference type="ARBA" id="ARBA00013025"/>
    </source>
</evidence>
<comment type="catalytic activity">
    <reaction evidence="18">
        <text>(6S)-5,6,7,8-tetrahydrofolyl-(gamma-L-Glu)(n) + L-glutamate + ATP = (6S)-5,6,7,8-tetrahydrofolyl-(gamma-L-Glu)(n+1) + ADP + phosphate + H(+)</text>
        <dbReference type="Rhea" id="RHEA:10580"/>
        <dbReference type="Rhea" id="RHEA-COMP:14738"/>
        <dbReference type="Rhea" id="RHEA-COMP:14740"/>
        <dbReference type="ChEBI" id="CHEBI:15378"/>
        <dbReference type="ChEBI" id="CHEBI:29985"/>
        <dbReference type="ChEBI" id="CHEBI:30616"/>
        <dbReference type="ChEBI" id="CHEBI:43474"/>
        <dbReference type="ChEBI" id="CHEBI:141005"/>
        <dbReference type="ChEBI" id="CHEBI:456216"/>
        <dbReference type="EC" id="6.3.2.17"/>
    </reaction>
</comment>
<comment type="cofactor">
    <cofactor evidence="1">
        <name>Mg(2+)</name>
        <dbReference type="ChEBI" id="CHEBI:18420"/>
    </cofactor>
</comment>
<dbReference type="FunFam" id="3.40.1190.10:FF:000011">
    <property type="entry name" value="Folylpolyglutamate synthase/dihydrofolate synthase"/>
    <property type="match status" value="1"/>
</dbReference>
<dbReference type="PIRSF" id="PIRSF001563">
    <property type="entry name" value="Folylpolyglu_synth"/>
    <property type="match status" value="1"/>
</dbReference>
<evidence type="ECO:0000256" key="16">
    <source>
        <dbReference type="ARBA" id="ARBA00030592"/>
    </source>
</evidence>
<dbReference type="PROSITE" id="PS01012">
    <property type="entry name" value="FOLYLPOLYGLU_SYNT_2"/>
    <property type="match status" value="1"/>
</dbReference>
<organism evidence="25 26">
    <name type="scientific">Aquisphaera giovannonii</name>
    <dbReference type="NCBI Taxonomy" id="406548"/>
    <lineage>
        <taxon>Bacteria</taxon>
        <taxon>Pseudomonadati</taxon>
        <taxon>Planctomycetota</taxon>
        <taxon>Planctomycetia</taxon>
        <taxon>Isosphaerales</taxon>
        <taxon>Isosphaeraceae</taxon>
        <taxon>Aquisphaera</taxon>
    </lineage>
</organism>
<dbReference type="OrthoDB" id="9809356at2"/>
<evidence type="ECO:0000259" key="23">
    <source>
        <dbReference type="Pfam" id="PF02875"/>
    </source>
</evidence>
<dbReference type="InterPro" id="IPR036615">
    <property type="entry name" value="Mur_ligase_C_dom_sf"/>
</dbReference>
<comment type="catalytic activity">
    <reaction evidence="20">
        <text>(6R)-5,10-methylenetetrahydrofolyl-(gamma-L-Glu)(n) + L-glutamate + ATP = (6R)-5,10-methylenetetrahydrofolyl-(gamma-L-Glu)(n+1) + ADP + phosphate + H(+)</text>
        <dbReference type="Rhea" id="RHEA:51912"/>
        <dbReference type="Rhea" id="RHEA-COMP:13257"/>
        <dbReference type="Rhea" id="RHEA-COMP:13258"/>
        <dbReference type="ChEBI" id="CHEBI:15378"/>
        <dbReference type="ChEBI" id="CHEBI:29985"/>
        <dbReference type="ChEBI" id="CHEBI:30616"/>
        <dbReference type="ChEBI" id="CHEBI:43474"/>
        <dbReference type="ChEBI" id="CHEBI:136572"/>
        <dbReference type="ChEBI" id="CHEBI:456216"/>
        <dbReference type="EC" id="6.3.2.17"/>
    </reaction>
</comment>
<evidence type="ECO:0000313" key="26">
    <source>
        <dbReference type="Proteomes" id="UP000324233"/>
    </source>
</evidence>
<comment type="pathway">
    <text evidence="4">Cofactor biosynthesis; tetrahydrofolylpolyglutamate biosynthesis.</text>
</comment>
<evidence type="ECO:0000256" key="1">
    <source>
        <dbReference type="ARBA" id="ARBA00001946"/>
    </source>
</evidence>
<evidence type="ECO:0000256" key="15">
    <source>
        <dbReference type="ARBA" id="ARBA00030048"/>
    </source>
</evidence>
<evidence type="ECO:0000256" key="11">
    <source>
        <dbReference type="ARBA" id="ARBA00022741"/>
    </source>
</evidence>
<evidence type="ECO:0000256" key="19">
    <source>
        <dbReference type="ARBA" id="ARBA00047808"/>
    </source>
</evidence>
<keyword evidence="12 22" id="KW-0067">ATP-binding</keyword>
<dbReference type="GO" id="GO:0005524">
    <property type="term" value="F:ATP binding"/>
    <property type="evidence" value="ECO:0007669"/>
    <property type="project" value="UniProtKB-KW"/>
</dbReference>
<keyword evidence="11 22" id="KW-0547">Nucleotide-binding</keyword>
<dbReference type="GO" id="GO:0046656">
    <property type="term" value="P:folic acid biosynthetic process"/>
    <property type="evidence" value="ECO:0007669"/>
    <property type="project" value="UniProtKB-KW"/>
</dbReference>
<dbReference type="PANTHER" id="PTHR11136">
    <property type="entry name" value="FOLYLPOLYGLUTAMATE SYNTHASE-RELATED"/>
    <property type="match status" value="1"/>
</dbReference>
<dbReference type="GO" id="GO:0005737">
    <property type="term" value="C:cytoplasm"/>
    <property type="evidence" value="ECO:0007669"/>
    <property type="project" value="TreeGrafter"/>
</dbReference>
<comment type="similarity">
    <text evidence="5 22">Belongs to the folylpolyglutamate synthase family.</text>
</comment>
<dbReference type="NCBIfam" id="TIGR01499">
    <property type="entry name" value="folC"/>
    <property type="match status" value="1"/>
</dbReference>
<dbReference type="Proteomes" id="UP000324233">
    <property type="component" value="Chromosome"/>
</dbReference>
<proteinExistence type="inferred from homology"/>